<keyword evidence="2" id="KW-1185">Reference proteome</keyword>
<dbReference type="Proteomes" id="UP001592528">
    <property type="component" value="Unassembled WGS sequence"/>
</dbReference>
<proteinExistence type="predicted"/>
<comment type="caution">
    <text evidence="1">The sequence shown here is derived from an EMBL/GenBank/DDBJ whole genome shotgun (WGS) entry which is preliminary data.</text>
</comment>
<gene>
    <name evidence="1" type="ORF">ACEZDJ_30810</name>
</gene>
<dbReference type="EMBL" id="JBHEZZ010000023">
    <property type="protein sequence ID" value="MFC1405689.1"/>
    <property type="molecule type" value="Genomic_DNA"/>
</dbReference>
<name>A0ABV6UW42_9ACTN</name>
<accession>A0ABV6UW42</accession>
<sequence>MLQQALGLAHRQLLGAEATALICVDAVLETEVRPVAWQPSAHPSAVPPRAA</sequence>
<protein>
    <submittedName>
        <fullName evidence="1">Uncharacterized protein</fullName>
    </submittedName>
</protein>
<evidence type="ECO:0000313" key="1">
    <source>
        <dbReference type="EMBL" id="MFC1405689.1"/>
    </source>
</evidence>
<dbReference type="RefSeq" id="WP_157624168.1">
    <property type="nucleotide sequence ID" value="NZ_JBHEZZ010000023.1"/>
</dbReference>
<organism evidence="1 2">
    <name type="scientific">Streptacidiphilus cavernicola</name>
    <dbReference type="NCBI Taxonomy" id="3342716"/>
    <lineage>
        <taxon>Bacteria</taxon>
        <taxon>Bacillati</taxon>
        <taxon>Actinomycetota</taxon>
        <taxon>Actinomycetes</taxon>
        <taxon>Kitasatosporales</taxon>
        <taxon>Streptomycetaceae</taxon>
        <taxon>Streptacidiphilus</taxon>
    </lineage>
</organism>
<reference evidence="1 2" key="1">
    <citation type="submission" date="2024-09" db="EMBL/GenBank/DDBJ databases">
        <authorList>
            <person name="Lee S.D."/>
        </authorList>
    </citation>
    <scope>NUCLEOTIDE SEQUENCE [LARGE SCALE GENOMIC DNA]</scope>
    <source>
        <strain evidence="1 2">N1-5</strain>
    </source>
</reference>
<evidence type="ECO:0000313" key="2">
    <source>
        <dbReference type="Proteomes" id="UP001592528"/>
    </source>
</evidence>